<feature type="compositionally biased region" description="Acidic residues" evidence="1">
    <location>
        <begin position="528"/>
        <end position="540"/>
    </location>
</feature>
<feature type="region of interest" description="Disordered" evidence="1">
    <location>
        <begin position="526"/>
        <end position="589"/>
    </location>
</feature>
<feature type="region of interest" description="Disordered" evidence="1">
    <location>
        <begin position="28"/>
        <end position="336"/>
    </location>
</feature>
<name>A0A336LKR1_CULSO</name>
<feature type="compositionally biased region" description="Low complexity" evidence="1">
    <location>
        <begin position="175"/>
        <end position="193"/>
    </location>
</feature>
<feature type="compositionally biased region" description="Polar residues" evidence="1">
    <location>
        <begin position="142"/>
        <end position="168"/>
    </location>
</feature>
<evidence type="ECO:0000256" key="1">
    <source>
        <dbReference type="SAM" id="MobiDB-lite"/>
    </source>
</evidence>
<protein>
    <submittedName>
        <fullName evidence="2">CSON010700 protein</fullName>
    </submittedName>
</protein>
<proteinExistence type="predicted"/>
<feature type="compositionally biased region" description="Polar residues" evidence="1">
    <location>
        <begin position="206"/>
        <end position="245"/>
    </location>
</feature>
<dbReference type="InterPro" id="IPR050944">
    <property type="entry name" value="FAM83"/>
</dbReference>
<feature type="compositionally biased region" description="Basic and acidic residues" evidence="1">
    <location>
        <begin position="632"/>
        <end position="646"/>
    </location>
</feature>
<feature type="region of interest" description="Disordered" evidence="1">
    <location>
        <begin position="671"/>
        <end position="718"/>
    </location>
</feature>
<dbReference type="GO" id="GO:0007173">
    <property type="term" value="P:epidermal growth factor receptor signaling pathway"/>
    <property type="evidence" value="ECO:0007669"/>
    <property type="project" value="TreeGrafter"/>
</dbReference>
<organism evidence="2">
    <name type="scientific">Culicoides sonorensis</name>
    <name type="common">Biting midge</name>
    <dbReference type="NCBI Taxonomy" id="179676"/>
    <lineage>
        <taxon>Eukaryota</taxon>
        <taxon>Metazoa</taxon>
        <taxon>Ecdysozoa</taxon>
        <taxon>Arthropoda</taxon>
        <taxon>Hexapoda</taxon>
        <taxon>Insecta</taxon>
        <taxon>Pterygota</taxon>
        <taxon>Neoptera</taxon>
        <taxon>Endopterygota</taxon>
        <taxon>Diptera</taxon>
        <taxon>Nematocera</taxon>
        <taxon>Chironomoidea</taxon>
        <taxon>Ceratopogonidae</taxon>
        <taxon>Ceratopogoninae</taxon>
        <taxon>Culicoides</taxon>
        <taxon>Monoculicoides</taxon>
    </lineage>
</organism>
<accession>A0A336LKR1</accession>
<feature type="region of interest" description="Disordered" evidence="1">
    <location>
        <begin position="606"/>
        <end position="657"/>
    </location>
</feature>
<dbReference type="VEuPathDB" id="VectorBase:CSON010700"/>
<feature type="compositionally biased region" description="Polar residues" evidence="1">
    <location>
        <begin position="117"/>
        <end position="133"/>
    </location>
</feature>
<feature type="compositionally biased region" description="Basic and acidic residues" evidence="1">
    <location>
        <begin position="541"/>
        <end position="589"/>
    </location>
</feature>
<dbReference type="AlphaFoldDB" id="A0A336LKR1"/>
<feature type="compositionally biased region" description="Basic and acidic residues" evidence="1">
    <location>
        <begin position="97"/>
        <end position="112"/>
    </location>
</feature>
<dbReference type="EMBL" id="UFQT01000043">
    <property type="protein sequence ID" value="SSX18784.1"/>
    <property type="molecule type" value="Genomic_DNA"/>
</dbReference>
<feature type="compositionally biased region" description="Basic and acidic residues" evidence="1">
    <location>
        <begin position="703"/>
        <end position="718"/>
    </location>
</feature>
<feature type="region of interest" description="Disordered" evidence="1">
    <location>
        <begin position="460"/>
        <end position="514"/>
    </location>
</feature>
<dbReference type="OMA" id="DWINNEV"/>
<dbReference type="GO" id="GO:0019901">
    <property type="term" value="F:protein kinase binding"/>
    <property type="evidence" value="ECO:0007669"/>
    <property type="project" value="TreeGrafter"/>
</dbReference>
<feature type="compositionally biased region" description="Basic and acidic residues" evidence="1">
    <location>
        <begin position="266"/>
        <end position="281"/>
    </location>
</feature>
<reference evidence="2" key="1">
    <citation type="submission" date="2018-07" db="EMBL/GenBank/DDBJ databases">
        <authorList>
            <person name="Quirk P.G."/>
            <person name="Krulwich T.A."/>
        </authorList>
    </citation>
    <scope>NUCLEOTIDE SEQUENCE</scope>
</reference>
<feature type="compositionally biased region" description="Basic and acidic residues" evidence="1">
    <location>
        <begin position="194"/>
        <end position="205"/>
    </location>
</feature>
<feature type="compositionally biased region" description="Basic and acidic residues" evidence="1">
    <location>
        <begin position="460"/>
        <end position="471"/>
    </location>
</feature>
<evidence type="ECO:0000313" key="2">
    <source>
        <dbReference type="EMBL" id="SSX18784.1"/>
    </source>
</evidence>
<dbReference type="PANTHER" id="PTHR16181">
    <property type="entry name" value="PROTEIN FAM83A-RELATED"/>
    <property type="match status" value="1"/>
</dbReference>
<feature type="compositionally biased region" description="Polar residues" evidence="1">
    <location>
        <begin position="51"/>
        <end position="75"/>
    </location>
</feature>
<sequence length="747" mass="83997">MGDFNDDLLNYEADLLEDDILDENEDDLLLSDDDNTNAEALLSDSEDWINNEVTNKQKPSTADPNNTVSGSNEVVTENIRPDSPQESSGVEQIESQSEQRESTPPRRQKSPDLEEPSGSNEKTSGHSTVSSTPDKAPESDPICQSQESGISNTVDSTWVNTPEPSLGNSVEEVDSLISSNNLNKNNNEVSSTNEEVKNLQQEESKCVSSTIDSTPARSEISDSTEVTPAKSVSSEIVSSINDTPLTTSSSTVEREAETTETEDEERGERVNPKLSVEKQPEEEFIQAPKLPPHGKQSHPSGPNSFGGITPLYPPRPDFAYGPNRGPFPPPRPGFGPMRGPYFMPRPGFGPHPGGMRPGMHRPDMRPGYGDPMRPRPPMPMYGQMGGYPPNHLPPNLMSTYPGGMQPPPIGVIPKKVLINPNFKGGGLEAATSQLLKDTCARPLTDEELLRQQEEFITKNLMHVEKRRHESPPLRVRSRSRSPRSRSRSYSPQRKRRSREKDWKPYNNKQNWRRRNNDNWNKRRRFDEKEEEENPDDDDETKEYRRKVAEQKALREKMLRDKERRRRELAEEKKRLLQEEEDKRKKEEAVLKCKPVVVTKKIISLKAIKSSSDNEELNIKKSSQDSGLSSSGDGRKLLVKKSEDDSKTAVVKPLPKPISKSILDDIDEKLEAELLEESRTPSPPPPPVNTNRRVIIKSNSNTVKNEENDDQKGTKRVFDRLDRKATSAIGIDSAAKRKIQRLVSDKTK</sequence>
<gene>
    <name evidence="2" type="primary">CSON010700</name>
</gene>
<dbReference type="PANTHER" id="PTHR16181:SF29">
    <property type="entry name" value="PROTEIN FAM83A-RELATED"/>
    <property type="match status" value="1"/>
</dbReference>
<feature type="compositionally biased region" description="Basic residues" evidence="1">
    <location>
        <begin position="475"/>
        <end position="497"/>
    </location>
</feature>